<dbReference type="InterPro" id="IPR035979">
    <property type="entry name" value="RBD_domain_sf"/>
</dbReference>
<evidence type="ECO:0000256" key="5">
    <source>
        <dbReference type="PROSITE-ProRule" id="PRU00176"/>
    </source>
</evidence>
<feature type="region of interest" description="Disordered" evidence="6">
    <location>
        <begin position="138"/>
        <end position="177"/>
    </location>
</feature>
<evidence type="ECO:0000256" key="4">
    <source>
        <dbReference type="ARBA" id="ARBA00023242"/>
    </source>
</evidence>
<dbReference type="SUPFAM" id="SSF54928">
    <property type="entry name" value="RNA-binding domain, RBD"/>
    <property type="match status" value="2"/>
</dbReference>
<feature type="compositionally biased region" description="Acidic residues" evidence="6">
    <location>
        <begin position="143"/>
        <end position="155"/>
    </location>
</feature>
<dbReference type="CDD" id="cd12395">
    <property type="entry name" value="RRM2_RBM34"/>
    <property type="match status" value="1"/>
</dbReference>
<comment type="subcellular location">
    <subcellularLocation>
        <location evidence="1">Nucleus</location>
        <location evidence="1">Nucleolus</location>
    </subcellularLocation>
</comment>
<sequence>MSFLGLSSSATDASLAGVFAASAGPAIIPVVTPASKPTPAKVSDKDVIHSIDLHGQFGARRRLLAKKAAADNDHLPERLMEVDSEEEAADLAEIGTDSDDEDADSGNESDPELAQIRRQAARALGTTVAELKKFSAAAAAEAQDSDDEGDEDDESATPAAGTAPIPADPVVDRDSPERRQRTVFIGNLPAAVMAKAGKRQLRKLLTPHGKVESIRFRSVAVSTVTVPKRVAISRGMFNQTRAEVNAYVVFGTRAEARSSLALNGTFFEVTGVGNEAKAPETRKRKRSELDSDDEDSDDEDEQASDSDPDSQEASDEEDAAEPTSDLEQEEEDDDSEADDSEDEEDDSEDEDDTMSDVIMKKAKNARAEAALPKAGGRHLRFDLLVHKVEGEDDLQAAANMGRDLSRTIFLGNVPFNASDEDIRSHFRSCGEIEYIRMIRDRVTQLGKGFAYVCFRKASSLSLAFRLNNQPMLLAGAEGKNSRKLRISQARPTDNRPILGSRALDHTGRLAKPGVAEKAVAALLGDRKKGATGSGDKDGVKKTKFEGRHASASSKAVATKKRLPDGTKARHRRPEGAAWAGAGGATPGAFVHATEKAIKEVRKKDKEKRLRQANKKAVAEVGTSNKRAPRAEVRAKLAAEAARGDKPTESQKRRLKKKAKAEAFEALASKAGL</sequence>
<keyword evidence="9" id="KW-1185">Reference proteome</keyword>
<dbReference type="InterPro" id="IPR034221">
    <property type="entry name" value="RBM34_RRM2"/>
</dbReference>
<dbReference type="InterPro" id="IPR012677">
    <property type="entry name" value="Nucleotide-bd_a/b_plait_sf"/>
</dbReference>
<feature type="region of interest" description="Disordered" evidence="6">
    <location>
        <begin position="527"/>
        <end position="587"/>
    </location>
</feature>
<dbReference type="eggNOG" id="KOG0118">
    <property type="taxonomic scope" value="Eukaryota"/>
</dbReference>
<evidence type="ECO:0000256" key="1">
    <source>
        <dbReference type="ARBA" id="ARBA00004604"/>
    </source>
</evidence>
<dbReference type="STRING" id="691883.A0A058ZGC5"/>
<feature type="region of interest" description="Disordered" evidence="6">
    <location>
        <begin position="600"/>
        <end position="672"/>
    </location>
</feature>
<dbReference type="Gene3D" id="3.30.70.330">
    <property type="match status" value="2"/>
</dbReference>
<dbReference type="AlphaFoldDB" id="A0A058ZGC5"/>
<evidence type="ECO:0000256" key="6">
    <source>
        <dbReference type="SAM" id="MobiDB-lite"/>
    </source>
</evidence>
<feature type="compositionally biased region" description="Low complexity" evidence="6">
    <location>
        <begin position="156"/>
        <end position="169"/>
    </location>
</feature>
<dbReference type="InterPro" id="IPR000504">
    <property type="entry name" value="RRM_dom"/>
</dbReference>
<feature type="compositionally biased region" description="Basic and acidic residues" evidence="6">
    <location>
        <begin position="628"/>
        <end position="651"/>
    </location>
</feature>
<evidence type="ECO:0000313" key="9">
    <source>
        <dbReference type="Proteomes" id="UP000030693"/>
    </source>
</evidence>
<feature type="domain" description="RRM" evidence="7">
    <location>
        <begin position="181"/>
        <end position="283"/>
    </location>
</feature>
<dbReference type="RefSeq" id="XP_009492233.1">
    <property type="nucleotide sequence ID" value="XM_009493958.1"/>
</dbReference>
<dbReference type="EMBL" id="KB932201">
    <property type="protein sequence ID" value="KCV72532.1"/>
    <property type="molecule type" value="Genomic_DNA"/>
</dbReference>
<feature type="compositionally biased region" description="Acidic residues" evidence="6">
    <location>
        <begin position="290"/>
        <end position="354"/>
    </location>
</feature>
<keyword evidence="4" id="KW-0539">Nucleus</keyword>
<evidence type="ECO:0000259" key="7">
    <source>
        <dbReference type="PROSITE" id="PS50102"/>
    </source>
</evidence>
<feature type="compositionally biased region" description="Basic and acidic residues" evidence="6">
    <location>
        <begin position="527"/>
        <end position="548"/>
    </location>
</feature>
<dbReference type="OrthoDB" id="442677at2759"/>
<dbReference type="GO" id="GO:0005730">
    <property type="term" value="C:nucleolus"/>
    <property type="evidence" value="ECO:0007669"/>
    <property type="project" value="UniProtKB-SubCell"/>
</dbReference>
<evidence type="ECO:0000256" key="2">
    <source>
        <dbReference type="ARBA" id="ARBA00007077"/>
    </source>
</evidence>
<dbReference type="PANTHER" id="PTHR23236">
    <property type="entry name" value="EUKARYOTIC TRANSLATION INITIATION FACTOR 4B/4H"/>
    <property type="match status" value="1"/>
</dbReference>
<reference evidence="8" key="1">
    <citation type="submission" date="2013-04" db="EMBL/GenBank/DDBJ databases">
        <title>The Genome Sequence of Fonticula alba ATCC 38817.</title>
        <authorList>
            <consortium name="The Broad Institute Genomics Platform"/>
            <person name="Russ C."/>
            <person name="Cuomo C."/>
            <person name="Burger G."/>
            <person name="Gray M.W."/>
            <person name="Holland P.W.H."/>
            <person name="King N."/>
            <person name="Lang F.B.F."/>
            <person name="Roger A.J."/>
            <person name="Ruiz-Trillo I."/>
            <person name="Brown M."/>
            <person name="Walker B."/>
            <person name="Young S."/>
            <person name="Zeng Q."/>
            <person name="Gargeya S."/>
            <person name="Fitzgerald M."/>
            <person name="Haas B."/>
            <person name="Abouelleil A."/>
            <person name="Allen A.W."/>
            <person name="Alvarado L."/>
            <person name="Arachchi H.M."/>
            <person name="Berlin A.M."/>
            <person name="Chapman S.B."/>
            <person name="Gainer-Dewar J."/>
            <person name="Goldberg J."/>
            <person name="Griggs A."/>
            <person name="Gujja S."/>
            <person name="Hansen M."/>
            <person name="Howarth C."/>
            <person name="Imamovic A."/>
            <person name="Ireland A."/>
            <person name="Larimer J."/>
            <person name="McCowan C."/>
            <person name="Murphy C."/>
            <person name="Pearson M."/>
            <person name="Poon T.W."/>
            <person name="Priest M."/>
            <person name="Roberts A."/>
            <person name="Saif S."/>
            <person name="Shea T."/>
            <person name="Sisk P."/>
            <person name="Sykes S."/>
            <person name="Wortman J."/>
            <person name="Nusbaum C."/>
            <person name="Birren B."/>
        </authorList>
    </citation>
    <scope>NUCLEOTIDE SEQUENCE [LARGE SCALE GENOMIC DNA]</scope>
    <source>
        <strain evidence="8">ATCC 38817</strain>
    </source>
</reference>
<dbReference type="Proteomes" id="UP000030693">
    <property type="component" value="Unassembled WGS sequence"/>
</dbReference>
<dbReference type="PANTHER" id="PTHR23236:SF25">
    <property type="entry name" value="RNA-BINDING PROTEIN 34"/>
    <property type="match status" value="1"/>
</dbReference>
<protein>
    <recommendedName>
        <fullName evidence="7">RRM domain-containing protein</fullName>
    </recommendedName>
</protein>
<gene>
    <name evidence="8" type="ORF">H696_00124</name>
</gene>
<name>A0A058ZGC5_FONAL</name>
<dbReference type="Pfam" id="PF00076">
    <property type="entry name" value="RRM_1"/>
    <property type="match status" value="1"/>
</dbReference>
<proteinExistence type="inferred from homology"/>
<keyword evidence="3 5" id="KW-0694">RNA-binding</keyword>
<feature type="compositionally biased region" description="Low complexity" evidence="6">
    <location>
        <begin position="663"/>
        <end position="672"/>
    </location>
</feature>
<dbReference type="PROSITE" id="PS50102">
    <property type="entry name" value="RRM"/>
    <property type="match status" value="2"/>
</dbReference>
<organism evidence="8">
    <name type="scientific">Fonticula alba</name>
    <name type="common">Slime mold</name>
    <dbReference type="NCBI Taxonomy" id="691883"/>
    <lineage>
        <taxon>Eukaryota</taxon>
        <taxon>Rotosphaerida</taxon>
        <taxon>Fonticulaceae</taxon>
        <taxon>Fonticula</taxon>
    </lineage>
</organism>
<evidence type="ECO:0000256" key="3">
    <source>
        <dbReference type="ARBA" id="ARBA00022884"/>
    </source>
</evidence>
<dbReference type="CDD" id="cd12394">
    <property type="entry name" value="RRM1_RBM34"/>
    <property type="match status" value="1"/>
</dbReference>
<dbReference type="GO" id="GO:0003723">
    <property type="term" value="F:RNA binding"/>
    <property type="evidence" value="ECO:0007669"/>
    <property type="project" value="UniProtKB-UniRule"/>
</dbReference>
<evidence type="ECO:0000313" key="8">
    <source>
        <dbReference type="EMBL" id="KCV72532.1"/>
    </source>
</evidence>
<dbReference type="SMART" id="SM00360">
    <property type="entry name" value="RRM"/>
    <property type="match status" value="1"/>
</dbReference>
<feature type="compositionally biased region" description="Basic and acidic residues" evidence="6">
    <location>
        <begin position="600"/>
        <end position="609"/>
    </location>
</feature>
<accession>A0A058ZGC5</accession>
<comment type="similarity">
    <text evidence="2">Belongs to the RRM RBM34 family.</text>
</comment>
<feature type="region of interest" description="Disordered" evidence="6">
    <location>
        <begin position="274"/>
        <end position="354"/>
    </location>
</feature>
<dbReference type="GeneID" id="20524849"/>
<feature type="domain" description="RRM" evidence="7">
    <location>
        <begin position="406"/>
        <end position="491"/>
    </location>
</feature>